<evidence type="ECO:0000256" key="10">
    <source>
        <dbReference type="SAM" id="Phobius"/>
    </source>
</evidence>
<sequence>MDYKNREPTKWNSDTTYALGPYKLLTRSIGIWPLDHFGKVIILQVFLNSFIQCLVIIIFIDDLITKGNCGLITDTVDALSLIATSILSVCKIILPLVYKKRMYFIVNSAIEDWANVRDKKSKTIMLKYAFAGRIVFIIQMIGAYMTIVPLIFGNPPTIHKFSSDPLSDNATMLRNIPIGPNCWVSTSISMSIYFAYYGLVTVHLVILCTAYIGGDVYIFGIAMHVCGQFKLLYTDMESLDGKKNFFSLRKQINQLSQRHTYLIKLANEFERTFNLIILLQVAANTFIIGISGILLLWGLKTGNSEIIIAALIRIYLLFFQLYIYSFIGESLSTQTRNLQLAIYNCKWYEMSPILAKDLLFIIMRTNYPFHLTAGKICNMNISSFKDLVKMMFSYFSIIRLMFEE</sequence>
<evidence type="ECO:0000313" key="11">
    <source>
        <dbReference type="EMBL" id="CAG5077480.1"/>
    </source>
</evidence>
<dbReference type="PANTHER" id="PTHR21137:SF35">
    <property type="entry name" value="ODORANT RECEPTOR 19A-RELATED"/>
    <property type="match status" value="1"/>
</dbReference>
<protein>
    <submittedName>
        <fullName evidence="11">Olfactory receptor 206</fullName>
    </submittedName>
</protein>
<comment type="subcellular location">
    <subcellularLocation>
        <location evidence="1">Cell membrane</location>
        <topology evidence="1">Multi-pass membrane protein</topology>
    </subcellularLocation>
</comment>
<keyword evidence="8 11" id="KW-0675">Receptor</keyword>
<feature type="transmembrane region" description="Helical" evidence="10">
    <location>
        <begin position="130"/>
        <end position="152"/>
    </location>
</feature>
<feature type="transmembrane region" description="Helical" evidence="10">
    <location>
        <begin position="273"/>
        <end position="300"/>
    </location>
</feature>
<evidence type="ECO:0000256" key="2">
    <source>
        <dbReference type="ARBA" id="ARBA00022475"/>
    </source>
</evidence>
<proteinExistence type="predicted"/>
<name>A0A8J2MG15_COTCN</name>
<feature type="transmembrane region" description="Helical" evidence="10">
    <location>
        <begin position="80"/>
        <end position="98"/>
    </location>
</feature>
<evidence type="ECO:0000256" key="8">
    <source>
        <dbReference type="ARBA" id="ARBA00023170"/>
    </source>
</evidence>
<gene>
    <name evidence="11" type="ORF">HICCMSTLAB_LOCUS2472</name>
</gene>
<comment type="caution">
    <text evidence="11">The sequence shown here is derived from an EMBL/GenBank/DDBJ whole genome shotgun (WGS) entry which is preliminary data.</text>
</comment>
<evidence type="ECO:0000256" key="4">
    <source>
        <dbReference type="ARBA" id="ARBA00022692"/>
    </source>
</evidence>
<dbReference type="AlphaFoldDB" id="A0A8J2MG15"/>
<evidence type="ECO:0000256" key="7">
    <source>
        <dbReference type="ARBA" id="ARBA00023136"/>
    </source>
</evidence>
<keyword evidence="5" id="KW-0552">Olfaction</keyword>
<feature type="non-terminal residue" evidence="11">
    <location>
        <position position="404"/>
    </location>
</feature>
<dbReference type="PANTHER" id="PTHR21137">
    <property type="entry name" value="ODORANT RECEPTOR"/>
    <property type="match status" value="1"/>
</dbReference>
<dbReference type="Pfam" id="PF02949">
    <property type="entry name" value="7tm_6"/>
    <property type="match status" value="1"/>
</dbReference>
<dbReference type="OrthoDB" id="6604226at2759"/>
<dbReference type="GO" id="GO:0004984">
    <property type="term" value="F:olfactory receptor activity"/>
    <property type="evidence" value="ECO:0007669"/>
    <property type="project" value="InterPro"/>
</dbReference>
<keyword evidence="3" id="KW-0716">Sensory transduction</keyword>
<keyword evidence="4 10" id="KW-0812">Transmembrane</keyword>
<evidence type="ECO:0000256" key="1">
    <source>
        <dbReference type="ARBA" id="ARBA00004651"/>
    </source>
</evidence>
<keyword evidence="6 10" id="KW-1133">Transmembrane helix</keyword>
<feature type="transmembrane region" description="Helical" evidence="10">
    <location>
        <begin position="306"/>
        <end position="327"/>
    </location>
</feature>
<keyword evidence="12" id="KW-1185">Reference proteome</keyword>
<feature type="transmembrane region" description="Helical" evidence="10">
    <location>
        <begin position="40"/>
        <end position="60"/>
    </location>
</feature>
<dbReference type="EMBL" id="CAJNRD030001117">
    <property type="protein sequence ID" value="CAG5077480.1"/>
    <property type="molecule type" value="Genomic_DNA"/>
</dbReference>
<evidence type="ECO:0000256" key="9">
    <source>
        <dbReference type="ARBA" id="ARBA00023224"/>
    </source>
</evidence>
<feature type="transmembrane region" description="Helical" evidence="10">
    <location>
        <begin position="193"/>
        <end position="213"/>
    </location>
</feature>
<dbReference type="InterPro" id="IPR004117">
    <property type="entry name" value="7tm6_olfct_rcpt"/>
</dbReference>
<reference evidence="11" key="1">
    <citation type="submission" date="2021-04" db="EMBL/GenBank/DDBJ databases">
        <authorList>
            <person name="Chebbi M.A.C M."/>
        </authorList>
    </citation>
    <scope>NUCLEOTIDE SEQUENCE</scope>
</reference>
<evidence type="ECO:0000256" key="6">
    <source>
        <dbReference type="ARBA" id="ARBA00022989"/>
    </source>
</evidence>
<dbReference type="GO" id="GO:0005549">
    <property type="term" value="F:odorant binding"/>
    <property type="evidence" value="ECO:0007669"/>
    <property type="project" value="InterPro"/>
</dbReference>
<accession>A0A8J2MG15</accession>
<keyword evidence="2" id="KW-1003">Cell membrane</keyword>
<dbReference type="GO" id="GO:0005886">
    <property type="term" value="C:plasma membrane"/>
    <property type="evidence" value="ECO:0007669"/>
    <property type="project" value="UniProtKB-SubCell"/>
</dbReference>
<evidence type="ECO:0000313" key="12">
    <source>
        <dbReference type="Proteomes" id="UP000786811"/>
    </source>
</evidence>
<evidence type="ECO:0000256" key="5">
    <source>
        <dbReference type="ARBA" id="ARBA00022725"/>
    </source>
</evidence>
<dbReference type="GO" id="GO:0007165">
    <property type="term" value="P:signal transduction"/>
    <property type="evidence" value="ECO:0007669"/>
    <property type="project" value="UniProtKB-KW"/>
</dbReference>
<evidence type="ECO:0000256" key="3">
    <source>
        <dbReference type="ARBA" id="ARBA00022606"/>
    </source>
</evidence>
<dbReference type="Proteomes" id="UP000786811">
    <property type="component" value="Unassembled WGS sequence"/>
</dbReference>
<keyword evidence="9" id="KW-0807">Transducer</keyword>
<keyword evidence="7 10" id="KW-0472">Membrane</keyword>
<organism evidence="11 12">
    <name type="scientific">Cotesia congregata</name>
    <name type="common">Parasitoid wasp</name>
    <name type="synonym">Apanteles congregatus</name>
    <dbReference type="NCBI Taxonomy" id="51543"/>
    <lineage>
        <taxon>Eukaryota</taxon>
        <taxon>Metazoa</taxon>
        <taxon>Ecdysozoa</taxon>
        <taxon>Arthropoda</taxon>
        <taxon>Hexapoda</taxon>
        <taxon>Insecta</taxon>
        <taxon>Pterygota</taxon>
        <taxon>Neoptera</taxon>
        <taxon>Endopterygota</taxon>
        <taxon>Hymenoptera</taxon>
        <taxon>Apocrita</taxon>
        <taxon>Ichneumonoidea</taxon>
        <taxon>Braconidae</taxon>
        <taxon>Microgastrinae</taxon>
        <taxon>Cotesia</taxon>
    </lineage>
</organism>